<feature type="region of interest" description="Disordered" evidence="1">
    <location>
        <begin position="138"/>
        <end position="247"/>
    </location>
</feature>
<feature type="compositionally biased region" description="Basic and acidic residues" evidence="1">
    <location>
        <begin position="215"/>
        <end position="229"/>
    </location>
</feature>
<gene>
    <name evidence="2" type="ORF">WJX73_003915</name>
</gene>
<proteinExistence type="predicted"/>
<keyword evidence="3" id="KW-1185">Reference proteome</keyword>
<feature type="compositionally biased region" description="Low complexity" evidence="1">
    <location>
        <begin position="149"/>
        <end position="164"/>
    </location>
</feature>
<organism evidence="2 3">
    <name type="scientific">Symbiochloris irregularis</name>
    <dbReference type="NCBI Taxonomy" id="706552"/>
    <lineage>
        <taxon>Eukaryota</taxon>
        <taxon>Viridiplantae</taxon>
        <taxon>Chlorophyta</taxon>
        <taxon>core chlorophytes</taxon>
        <taxon>Trebouxiophyceae</taxon>
        <taxon>Trebouxiales</taxon>
        <taxon>Trebouxiaceae</taxon>
        <taxon>Symbiochloris</taxon>
    </lineage>
</organism>
<dbReference type="EMBL" id="JALJOQ010000160">
    <property type="protein sequence ID" value="KAK9792696.1"/>
    <property type="molecule type" value="Genomic_DNA"/>
</dbReference>
<comment type="caution">
    <text evidence="2">The sequence shown here is derived from an EMBL/GenBank/DDBJ whole genome shotgun (WGS) entry which is preliminary data.</text>
</comment>
<reference evidence="2 3" key="1">
    <citation type="journal article" date="2024" name="Nat. Commun.">
        <title>Phylogenomics reveals the evolutionary origins of lichenization in chlorophyte algae.</title>
        <authorList>
            <person name="Puginier C."/>
            <person name="Libourel C."/>
            <person name="Otte J."/>
            <person name="Skaloud P."/>
            <person name="Haon M."/>
            <person name="Grisel S."/>
            <person name="Petersen M."/>
            <person name="Berrin J.G."/>
            <person name="Delaux P.M."/>
            <person name="Dal Grande F."/>
            <person name="Keller J."/>
        </authorList>
    </citation>
    <scope>NUCLEOTIDE SEQUENCE [LARGE SCALE GENOMIC DNA]</scope>
    <source>
        <strain evidence="2 3">SAG 2036</strain>
    </source>
</reference>
<feature type="region of interest" description="Disordered" evidence="1">
    <location>
        <begin position="1"/>
        <end position="32"/>
    </location>
</feature>
<protein>
    <submittedName>
        <fullName evidence="2">Uncharacterized protein</fullName>
    </submittedName>
</protein>
<accession>A0AAW1NNC6</accession>
<evidence type="ECO:0000313" key="2">
    <source>
        <dbReference type="EMBL" id="KAK9792696.1"/>
    </source>
</evidence>
<evidence type="ECO:0000313" key="3">
    <source>
        <dbReference type="Proteomes" id="UP001465755"/>
    </source>
</evidence>
<sequence length="247" mass="27270">MHHIALSITKAPSTRQVPGCSSEPQRQEGTTTAMDYFYRTLETAQERARQAATAASTSAQTLAQQVQTHTASLSEQASERIKSLHLQEAVQKHVDAFQQQRNSEKAGPSQEQLEAYAITPDFQAFVRSLTYSTFRDFPQQDQQPEHSADSASESSLSPQQAQSSKESDLDTYLQDALGRDHVEGPEGEDSHSRDISSAGGDDDFDQYLRELNAGEAKHEDDTTHAKGSDDECSTPDLDDYVKDLQSD</sequence>
<evidence type="ECO:0000256" key="1">
    <source>
        <dbReference type="SAM" id="MobiDB-lite"/>
    </source>
</evidence>
<feature type="compositionally biased region" description="Basic and acidic residues" evidence="1">
    <location>
        <begin position="177"/>
        <end position="194"/>
    </location>
</feature>
<dbReference type="AlphaFoldDB" id="A0AAW1NNC6"/>
<name>A0AAW1NNC6_9CHLO</name>
<dbReference type="Proteomes" id="UP001465755">
    <property type="component" value="Unassembled WGS sequence"/>
</dbReference>
<feature type="compositionally biased region" description="Polar residues" evidence="1">
    <location>
        <begin position="22"/>
        <end position="32"/>
    </location>
</feature>